<keyword evidence="3" id="KW-1185">Reference proteome</keyword>
<evidence type="ECO:0000256" key="1">
    <source>
        <dbReference type="ARBA" id="ARBA00006974"/>
    </source>
</evidence>
<dbReference type="AlphaFoldDB" id="A0ABD3AYE5"/>
<dbReference type="EMBL" id="JBJUIK010000002">
    <property type="protein sequence ID" value="KAL3536243.1"/>
    <property type="molecule type" value="Genomic_DNA"/>
</dbReference>
<reference evidence="2 3" key="1">
    <citation type="submission" date="2024-11" db="EMBL/GenBank/DDBJ databases">
        <title>A near-complete genome assembly of Cinchona calisaya.</title>
        <authorList>
            <person name="Lian D.C."/>
            <person name="Zhao X.W."/>
            <person name="Wei L."/>
        </authorList>
    </citation>
    <scope>NUCLEOTIDE SEQUENCE [LARGE SCALE GENOMIC DNA]</scope>
    <source>
        <tissue evidence="2">Nenye</tissue>
    </source>
</reference>
<accession>A0ABD3AYE5</accession>
<dbReference type="PANTHER" id="PTHR31374">
    <property type="entry name" value="AUXIN-INDUCED PROTEIN-LIKE-RELATED"/>
    <property type="match status" value="1"/>
</dbReference>
<dbReference type="InterPro" id="IPR003676">
    <property type="entry name" value="SAUR_fam"/>
</dbReference>
<comment type="caution">
    <text evidence="2">The sequence shown here is derived from an EMBL/GenBank/DDBJ whole genome shotgun (WGS) entry which is preliminary data.</text>
</comment>
<evidence type="ECO:0000313" key="3">
    <source>
        <dbReference type="Proteomes" id="UP001630127"/>
    </source>
</evidence>
<name>A0ABD3AYE5_9GENT</name>
<proteinExistence type="inferred from homology"/>
<dbReference type="Pfam" id="PF02519">
    <property type="entry name" value="Auxin_inducible"/>
    <property type="match status" value="1"/>
</dbReference>
<gene>
    <name evidence="2" type="ORF">ACH5RR_004704</name>
</gene>
<organism evidence="2 3">
    <name type="scientific">Cinchona calisaya</name>
    <dbReference type="NCBI Taxonomy" id="153742"/>
    <lineage>
        <taxon>Eukaryota</taxon>
        <taxon>Viridiplantae</taxon>
        <taxon>Streptophyta</taxon>
        <taxon>Embryophyta</taxon>
        <taxon>Tracheophyta</taxon>
        <taxon>Spermatophyta</taxon>
        <taxon>Magnoliopsida</taxon>
        <taxon>eudicotyledons</taxon>
        <taxon>Gunneridae</taxon>
        <taxon>Pentapetalae</taxon>
        <taxon>asterids</taxon>
        <taxon>lamiids</taxon>
        <taxon>Gentianales</taxon>
        <taxon>Rubiaceae</taxon>
        <taxon>Cinchonoideae</taxon>
        <taxon>Cinchoneae</taxon>
        <taxon>Cinchona</taxon>
    </lineage>
</organism>
<dbReference type="PANTHER" id="PTHR31374:SF19">
    <property type="entry name" value="F8A24.8 PROTEIN"/>
    <property type="match status" value="1"/>
</dbReference>
<sequence>MLKQKVIVEERKNGFLVLKLFIKKLQSHLQLSQFGRPDANYLQFGELKERALVPEDVKEGHFAVFTVKTEKPQRFVVELQILTNPAFLRLLKQAEEEYGFNQKGVLAVPCRPEELQKILRDKVEKHSATGDYDTNFH</sequence>
<evidence type="ECO:0000313" key="2">
    <source>
        <dbReference type="EMBL" id="KAL3536243.1"/>
    </source>
</evidence>
<protein>
    <submittedName>
        <fullName evidence="2">Uncharacterized protein</fullName>
    </submittedName>
</protein>
<dbReference type="Proteomes" id="UP001630127">
    <property type="component" value="Unassembled WGS sequence"/>
</dbReference>
<comment type="similarity">
    <text evidence="1">Belongs to the ARG7 family.</text>
</comment>